<evidence type="ECO:0000256" key="9">
    <source>
        <dbReference type="ARBA" id="ARBA00023152"/>
    </source>
</evidence>
<evidence type="ECO:0000256" key="8">
    <source>
        <dbReference type="ARBA" id="ARBA00022842"/>
    </source>
</evidence>
<evidence type="ECO:0000313" key="12">
    <source>
        <dbReference type="EMBL" id="CAH0379963.1"/>
    </source>
</evidence>
<dbReference type="InterPro" id="IPR035966">
    <property type="entry name" value="PKF_sf"/>
</dbReference>
<dbReference type="GO" id="GO:0003872">
    <property type="term" value="F:6-phosphofructokinase activity"/>
    <property type="evidence" value="ECO:0007669"/>
    <property type="project" value="UniProtKB-EC"/>
</dbReference>
<evidence type="ECO:0000256" key="10">
    <source>
        <dbReference type="ARBA" id="ARBA00048070"/>
    </source>
</evidence>
<dbReference type="PANTHER" id="PTHR45770">
    <property type="entry name" value="ATP-DEPENDENT 6-PHOSPHOFRUCTOKINASE 1"/>
    <property type="match status" value="1"/>
</dbReference>
<evidence type="ECO:0000256" key="1">
    <source>
        <dbReference type="ARBA" id="ARBA00001946"/>
    </source>
</evidence>
<evidence type="ECO:0000256" key="5">
    <source>
        <dbReference type="ARBA" id="ARBA00022741"/>
    </source>
</evidence>
<dbReference type="NCBIfam" id="NF005301">
    <property type="entry name" value="PRK06830.1"/>
    <property type="match status" value="1"/>
</dbReference>
<dbReference type="InterPro" id="IPR012004">
    <property type="entry name" value="PyroP-dep_PFK_TP0108"/>
</dbReference>
<sequence length="492" mass="53077">MRCVALVATAAALSAPNIRVAEVPKLADRIDVTTTPSPIGHTEAIHFVPSGDIFVDDDALIASQVTATRSRMISEDATFFHRAGPRREVVFEQNEAKACIVTCGGVCPGLNTVVRELYLCLAKQYGVNTVYGVQNGYSGFKNWQRDAVKMDSKFVYEIQRKGGTVLRSSRGGHDTSKICDALEAHEVNMLFVIGGDGTMKGACKIDAEMQKRGKKCVVCCVPKTIDNDVPLIDNSFGFTSAVEAAIPMIEAANTEAEACPNGIGIVKLMGRHSGFIALHATLASGDVDLCLVPESSFEIEEIMNHLEAKLRENNHALVVVAEGAGQAQMGASVKFDASGNALNEDVGLWLKSVITQHFAADRYDTDPDFAGKKAKCFLVDPTYAIRAVPANAYDQVYCSSLAHAAVHGAMAGYTRFLVGNINTRLAMLPLDLVVNRRNIVAIRDRMWTRLLFSTGQPPFDAVVTSDDECDAEGLYRSETATGGCTVSFGDEY</sequence>
<dbReference type="Proteomes" id="UP000789595">
    <property type="component" value="Unassembled WGS sequence"/>
</dbReference>
<evidence type="ECO:0000256" key="7">
    <source>
        <dbReference type="ARBA" id="ARBA00022840"/>
    </source>
</evidence>
<keyword evidence="4" id="KW-0479">Metal-binding</keyword>
<keyword evidence="6" id="KW-0418">Kinase</keyword>
<keyword evidence="9" id="KW-0324">Glycolysis</keyword>
<dbReference type="EMBL" id="CAKKNE010000006">
    <property type="protein sequence ID" value="CAH0379963.1"/>
    <property type="molecule type" value="Genomic_DNA"/>
</dbReference>
<dbReference type="GO" id="GO:0006002">
    <property type="term" value="P:fructose 6-phosphate metabolic process"/>
    <property type="evidence" value="ECO:0007669"/>
    <property type="project" value="InterPro"/>
</dbReference>
<evidence type="ECO:0000256" key="2">
    <source>
        <dbReference type="ARBA" id="ARBA00002659"/>
    </source>
</evidence>
<reference evidence="12" key="1">
    <citation type="submission" date="2021-11" db="EMBL/GenBank/DDBJ databases">
        <authorList>
            <consortium name="Genoscope - CEA"/>
            <person name="William W."/>
        </authorList>
    </citation>
    <scope>NUCLEOTIDE SEQUENCE</scope>
</reference>
<evidence type="ECO:0000259" key="11">
    <source>
        <dbReference type="Pfam" id="PF00365"/>
    </source>
</evidence>
<keyword evidence="13" id="KW-1185">Reference proteome</keyword>
<evidence type="ECO:0000313" key="13">
    <source>
        <dbReference type="Proteomes" id="UP000789595"/>
    </source>
</evidence>
<dbReference type="GO" id="GO:0005737">
    <property type="term" value="C:cytoplasm"/>
    <property type="evidence" value="ECO:0007669"/>
    <property type="project" value="UniProtKB-ARBA"/>
</dbReference>
<keyword evidence="7" id="KW-0067">ATP-binding</keyword>
<comment type="caution">
    <text evidence="12">The sequence shown here is derived from an EMBL/GenBank/DDBJ whole genome shotgun (WGS) entry which is preliminary data.</text>
</comment>
<evidence type="ECO:0000256" key="4">
    <source>
        <dbReference type="ARBA" id="ARBA00022723"/>
    </source>
</evidence>
<dbReference type="Gene3D" id="3.40.50.450">
    <property type="match status" value="1"/>
</dbReference>
<dbReference type="InterPro" id="IPR050929">
    <property type="entry name" value="PFKA"/>
</dbReference>
<keyword evidence="8" id="KW-0460">Magnesium</keyword>
<name>A0A8J2STL8_9STRA</name>
<dbReference type="PIRSF" id="PIRSF000534">
    <property type="entry name" value="PPi_PFK_TP0108"/>
    <property type="match status" value="1"/>
</dbReference>
<evidence type="ECO:0000256" key="3">
    <source>
        <dbReference type="ARBA" id="ARBA00022679"/>
    </source>
</evidence>
<organism evidence="12 13">
    <name type="scientific">Pelagomonas calceolata</name>
    <dbReference type="NCBI Taxonomy" id="35677"/>
    <lineage>
        <taxon>Eukaryota</taxon>
        <taxon>Sar</taxon>
        <taxon>Stramenopiles</taxon>
        <taxon>Ochrophyta</taxon>
        <taxon>Pelagophyceae</taxon>
        <taxon>Pelagomonadales</taxon>
        <taxon>Pelagomonadaceae</taxon>
        <taxon>Pelagomonas</taxon>
    </lineage>
</organism>
<keyword evidence="5" id="KW-0547">Nucleotide-binding</keyword>
<comment type="cofactor">
    <cofactor evidence="1">
        <name>Mg(2+)</name>
        <dbReference type="ChEBI" id="CHEBI:18420"/>
    </cofactor>
</comment>
<dbReference type="SUPFAM" id="SSF53784">
    <property type="entry name" value="Phosphofructokinase"/>
    <property type="match status" value="1"/>
</dbReference>
<feature type="domain" description="Phosphofructokinase" evidence="11">
    <location>
        <begin position="98"/>
        <end position="407"/>
    </location>
</feature>
<comment type="catalytic activity">
    <reaction evidence="10">
        <text>beta-D-fructose 6-phosphate + ATP = beta-D-fructose 1,6-bisphosphate + ADP + H(+)</text>
        <dbReference type="Rhea" id="RHEA:16109"/>
        <dbReference type="ChEBI" id="CHEBI:15378"/>
        <dbReference type="ChEBI" id="CHEBI:30616"/>
        <dbReference type="ChEBI" id="CHEBI:32966"/>
        <dbReference type="ChEBI" id="CHEBI:57634"/>
        <dbReference type="ChEBI" id="CHEBI:456216"/>
        <dbReference type="EC" id="2.7.1.11"/>
    </reaction>
</comment>
<dbReference type="InterPro" id="IPR022953">
    <property type="entry name" value="ATP_PFK"/>
</dbReference>
<dbReference type="GO" id="GO:0046872">
    <property type="term" value="F:metal ion binding"/>
    <property type="evidence" value="ECO:0007669"/>
    <property type="project" value="UniProtKB-KW"/>
</dbReference>
<dbReference type="AlphaFoldDB" id="A0A8J2STL8"/>
<gene>
    <name evidence="12" type="ORF">PECAL_6P16000</name>
</gene>
<dbReference type="GO" id="GO:0005524">
    <property type="term" value="F:ATP binding"/>
    <property type="evidence" value="ECO:0007669"/>
    <property type="project" value="UniProtKB-KW"/>
</dbReference>
<keyword evidence="3" id="KW-0808">Transferase</keyword>
<protein>
    <recommendedName>
        <fullName evidence="11">Phosphofructokinase domain-containing protein</fullName>
    </recommendedName>
</protein>
<evidence type="ECO:0000256" key="6">
    <source>
        <dbReference type="ARBA" id="ARBA00022777"/>
    </source>
</evidence>
<dbReference type="PRINTS" id="PR00476">
    <property type="entry name" value="PHFRCTKINASE"/>
</dbReference>
<dbReference type="UniPathway" id="UPA00109">
    <property type="reaction ID" value="UER00182"/>
</dbReference>
<dbReference type="FunFam" id="3.40.50.450:FF:000002">
    <property type="entry name" value="ATP-dependent 6-phosphofructokinase"/>
    <property type="match status" value="1"/>
</dbReference>
<dbReference type="Pfam" id="PF00365">
    <property type="entry name" value="PFK"/>
    <property type="match status" value="1"/>
</dbReference>
<proteinExistence type="predicted"/>
<accession>A0A8J2STL8</accession>
<dbReference type="InterPro" id="IPR000023">
    <property type="entry name" value="Phosphofructokinase_dom"/>
</dbReference>
<dbReference type="OrthoDB" id="537915at2759"/>
<comment type="function">
    <text evidence="2">Catalyzes the phosphorylation of D-fructose 6-phosphate to fructose 1,6-bisphosphate by ATP, the first committing step of glycolysis.</text>
</comment>